<dbReference type="PANTHER" id="PTHR30185:SF18">
    <property type="entry name" value="TRANSCRIPTIONAL REGULATOR MTLR"/>
    <property type="match status" value="1"/>
</dbReference>
<dbReference type="PROSITE" id="PS51094">
    <property type="entry name" value="PTS_EIIA_TYPE_2"/>
    <property type="match status" value="1"/>
</dbReference>
<keyword evidence="4" id="KW-0808">Transferase</keyword>
<dbReference type="GO" id="GO:0016740">
    <property type="term" value="F:transferase activity"/>
    <property type="evidence" value="ECO:0007669"/>
    <property type="project" value="UniProtKB-KW"/>
</dbReference>
<evidence type="ECO:0000313" key="5">
    <source>
        <dbReference type="Proteomes" id="UP000235963"/>
    </source>
</evidence>
<comment type="caution">
    <text evidence="4">The sequence shown here is derived from an EMBL/GenBank/DDBJ whole genome shotgun (WGS) entry which is preliminary data.</text>
</comment>
<evidence type="ECO:0000256" key="1">
    <source>
        <dbReference type="ARBA" id="ARBA00023015"/>
    </source>
</evidence>
<dbReference type="PANTHER" id="PTHR30185">
    <property type="entry name" value="CRYPTIC BETA-GLUCOSIDE BGL OPERON ANTITERMINATOR"/>
    <property type="match status" value="1"/>
</dbReference>
<protein>
    <submittedName>
        <fullName evidence="4">Phosphotransferase</fullName>
    </submittedName>
</protein>
<dbReference type="InterPro" id="IPR002178">
    <property type="entry name" value="PTS_EIIA_type-2_dom"/>
</dbReference>
<evidence type="ECO:0000313" key="4">
    <source>
        <dbReference type="EMBL" id="PND48038.1"/>
    </source>
</evidence>
<organism evidence="4 5">
    <name type="scientific">Streptococcus penaeicida</name>
    <dbReference type="NCBI Taxonomy" id="1765960"/>
    <lineage>
        <taxon>Bacteria</taxon>
        <taxon>Bacillati</taxon>
        <taxon>Bacillota</taxon>
        <taxon>Bacilli</taxon>
        <taxon>Lactobacillales</taxon>
        <taxon>Streptococcaceae</taxon>
        <taxon>Streptococcus</taxon>
    </lineage>
</organism>
<dbReference type="AlphaFoldDB" id="A0A2N8LCZ3"/>
<dbReference type="InterPro" id="IPR036388">
    <property type="entry name" value="WH-like_DNA-bd_sf"/>
</dbReference>
<keyword evidence="1" id="KW-0805">Transcription regulation</keyword>
<dbReference type="Gene3D" id="3.40.930.10">
    <property type="entry name" value="Mannitol-specific EII, Chain A"/>
    <property type="match status" value="1"/>
</dbReference>
<dbReference type="InterPro" id="IPR050661">
    <property type="entry name" value="BglG_antiterminators"/>
</dbReference>
<dbReference type="InterPro" id="IPR016152">
    <property type="entry name" value="PTrfase/Anion_transptr"/>
</dbReference>
<proteinExistence type="predicted"/>
<dbReference type="SUPFAM" id="SSF55804">
    <property type="entry name" value="Phoshotransferase/anion transport protein"/>
    <property type="match status" value="1"/>
</dbReference>
<dbReference type="RefSeq" id="WP_102777262.1">
    <property type="nucleotide sequence ID" value="NZ_CBCSGP010000002.1"/>
</dbReference>
<dbReference type="InterPro" id="IPR013196">
    <property type="entry name" value="HTH_11"/>
</dbReference>
<dbReference type="OrthoDB" id="9776005at2"/>
<gene>
    <name evidence="4" type="ORF">AT575_03950</name>
</gene>
<name>A0A2N8LCZ3_9STRE</name>
<dbReference type="Pfam" id="PF08279">
    <property type="entry name" value="HTH_11"/>
    <property type="match status" value="1"/>
</dbReference>
<dbReference type="EMBL" id="LOCM01000015">
    <property type="protein sequence ID" value="PND48038.1"/>
    <property type="molecule type" value="Genomic_DNA"/>
</dbReference>
<sequence length="650" mass="75825">MLLTKREEQLMKAFLTYGRLSIDNMGDILKVSRRTVYRVLNDLSKSLNTIDIGIIKDDQKYFLTGDLAQLQSFSSQESFSRNERLNLITYQLLINDEEITNDYLQDLLSVSNVTVIQDIAQIEKRLADFNIVLQRQRGYQLGPIPMSKRRLLAILLCNSISLSDYYHLRFGHFDLISTEKVKIARRIFQQYQAELPEMDSKLSQFFVTLLALSNWDKVNQDKHQVSKLALDFSKKVFGDLSKELHTFYPLQEIVYYAQILDQLVLKRQETPLFQENFDSEFFYNVTNLIDKVALYTKINFTKDQKLFKFLFNHIRLNLAVPTIFADTNIADLAHQALNHSDYLHRVIKLLVMEIFPQYLRTENELELITLHFASSLRRSPQIYPIRLLLLTDERPLATELLITRLKNIAPFIESIDTKGTNNLESSDFDNFDAVLSTKLLVDQRIRLVSSFPSPNELLELETFFNHIQVSRDFKPRQDLLNGHSINLKDYFDASQVILEAFRLTYIYNDRTFDLTIKQIMASLENVKDNDYLTKKVTARFHESPMAIPETNLALIHTQSSHVTSSTFLIFELDKPVIAKSMNGQDETVKRILVMLTRLNESEEIRDLMTAISQSIIENHLYTEIYRKGNDDIIYQLLNQIFTDKIKKLEN</sequence>
<evidence type="ECO:0000259" key="3">
    <source>
        <dbReference type="PROSITE" id="PS51094"/>
    </source>
</evidence>
<accession>A0A2N8LCZ3</accession>
<keyword evidence="2" id="KW-0804">Transcription</keyword>
<feature type="domain" description="PTS EIIA type-2" evidence="3">
    <location>
        <begin position="489"/>
        <end position="640"/>
    </location>
</feature>
<reference evidence="4 5" key="1">
    <citation type="submission" date="2015-12" db="EMBL/GenBank/DDBJ databases">
        <title>Streptococcus penaeicida sp. nov.</title>
        <authorList>
            <person name="Gomez-Gil B."/>
            <person name="Morales-Covarrubias M."/>
        </authorList>
    </citation>
    <scope>NUCLEOTIDE SEQUENCE [LARGE SCALE GENOMIC DNA]</scope>
    <source>
        <strain evidence="4 5">CAIM 1838</strain>
    </source>
</reference>
<evidence type="ECO:0000256" key="2">
    <source>
        <dbReference type="ARBA" id="ARBA00023163"/>
    </source>
</evidence>
<dbReference type="Gene3D" id="1.10.10.10">
    <property type="entry name" value="Winged helix-like DNA-binding domain superfamily/Winged helix DNA-binding domain"/>
    <property type="match status" value="1"/>
</dbReference>
<keyword evidence="5" id="KW-1185">Reference proteome</keyword>
<dbReference type="Pfam" id="PF00359">
    <property type="entry name" value="PTS_EIIA_2"/>
    <property type="match status" value="1"/>
</dbReference>
<dbReference type="Proteomes" id="UP000235963">
    <property type="component" value="Unassembled WGS sequence"/>
</dbReference>